<keyword evidence="4" id="KW-1185">Reference proteome</keyword>
<sequence length="952" mass="111145">MSNFNSRSFTIEGGHDGEIALDILNEDLKDLSLKDAIIDLYLNVKIRNSEDIDNYNQDMLKEEKEQLKDIDPFIIIEYIKSSIEILLSLKLEEQERELKKGKQQPENKPRVATNFKSGDASSIVDFFSDQSSCRIEPPQEYENQIQKLENDVRNHIRIEQQLKIHLDNVLQKIEDQEKQQLIDHTQNQERIKELKKDKERLEELLSLRDRELSDFKRKYENFDLNLVTENQNLQKKIVQMEAEYNTKILNLQKELDDARNQLRSVSEKRSSQLQTMRTFDNIDEGEDMFSLRKKIPDGTDTLALMERLNELSKFKSMKEMMKIKNEQIKFYRDSFQKIKSKSPSKYQSSENQNSQLLQNSNSQGSLSNLTHKRSQSQNMTAINIKPQTANQDGQKNLIQQYNNYINLKQGNSRTTGQMSLNMTQSMPTGHSTDNLKFLMQQQIQDEYLHDHILANQNVGLQNSNFMNLYLGAPPNLNQGQQQQQSHASQTRQNNLGNSGTTAATYNSKKIISSKQQHQNYSMALNSSGSNTGRGASSSNLAKNKINKASYNELQKQLSQSNIRYSNNITNQHIPTKHIQGQQPMLQQSQSQYIKPITNFNQTQQIQHNAQQQHPIVVMSGAMGVGSQLQGLNPIVNSKAQNTQLKKKKLNQILNENAGSSWKSNLMSIYDQSSSSLGKTDNQFYPQMREHSGQYLLDKDGVIDQIQQFFFQNIQILIKIYHEGKISLDEEVYQYDPKSRNKLKYFINLTLDYLRHQILVASQQLNIDTEFDEVVYPLKYGYYLIREDQYIKANELIRDRVKQLQYQAYLQNQIDYIFDKLNVHKKENLKVIEIARDRFEDLISQIPEIQEKYEWNLYYTGQVADGSLTVDIKSFDLTLEIQTEQKESIDFEYILNLIKWYIDKKYSQYYKQAEVLHTREAIILRLKDTASEFQIDIQINNRETSYITKNYIR</sequence>
<proteinExistence type="predicted"/>
<protein>
    <submittedName>
        <fullName evidence="3">Uncharacterized protein</fullName>
    </submittedName>
</protein>
<dbReference type="CDD" id="cd22265">
    <property type="entry name" value="UDM1_RNF168"/>
    <property type="match status" value="1"/>
</dbReference>
<evidence type="ECO:0000313" key="3">
    <source>
        <dbReference type="EMBL" id="CDW74118.1"/>
    </source>
</evidence>
<keyword evidence="1" id="KW-0175">Coiled coil</keyword>
<feature type="compositionally biased region" description="Polar residues" evidence="2">
    <location>
        <begin position="493"/>
        <end position="539"/>
    </location>
</feature>
<feature type="coiled-coil region" evidence="1">
    <location>
        <begin position="159"/>
        <end position="268"/>
    </location>
</feature>
<evidence type="ECO:0000256" key="2">
    <source>
        <dbReference type="SAM" id="MobiDB-lite"/>
    </source>
</evidence>
<feature type="region of interest" description="Disordered" evidence="2">
    <location>
        <begin position="471"/>
        <end position="539"/>
    </location>
</feature>
<organism evidence="3 4">
    <name type="scientific">Stylonychia lemnae</name>
    <name type="common">Ciliate</name>
    <dbReference type="NCBI Taxonomy" id="5949"/>
    <lineage>
        <taxon>Eukaryota</taxon>
        <taxon>Sar</taxon>
        <taxon>Alveolata</taxon>
        <taxon>Ciliophora</taxon>
        <taxon>Intramacronucleata</taxon>
        <taxon>Spirotrichea</taxon>
        <taxon>Stichotrichia</taxon>
        <taxon>Sporadotrichida</taxon>
        <taxon>Oxytrichidae</taxon>
        <taxon>Stylonychinae</taxon>
        <taxon>Stylonychia</taxon>
    </lineage>
</organism>
<dbReference type="Proteomes" id="UP000039865">
    <property type="component" value="Unassembled WGS sequence"/>
</dbReference>
<evidence type="ECO:0000313" key="4">
    <source>
        <dbReference type="Proteomes" id="UP000039865"/>
    </source>
</evidence>
<dbReference type="EMBL" id="CCKQ01003014">
    <property type="protein sequence ID" value="CDW74118.1"/>
    <property type="molecule type" value="Genomic_DNA"/>
</dbReference>
<name>A0A078A012_STYLE</name>
<feature type="region of interest" description="Disordered" evidence="2">
    <location>
        <begin position="339"/>
        <end position="376"/>
    </location>
</feature>
<gene>
    <name evidence="3" type="primary">Contig3148.g3368</name>
    <name evidence="3" type="ORF">STYLEM_3112</name>
</gene>
<feature type="compositionally biased region" description="Low complexity" evidence="2">
    <location>
        <begin position="347"/>
        <end position="369"/>
    </location>
</feature>
<accession>A0A078A012</accession>
<dbReference type="InParanoid" id="A0A078A012"/>
<evidence type="ECO:0000256" key="1">
    <source>
        <dbReference type="SAM" id="Coils"/>
    </source>
</evidence>
<reference evidence="3 4" key="1">
    <citation type="submission" date="2014-06" db="EMBL/GenBank/DDBJ databases">
        <authorList>
            <person name="Swart Estienne"/>
        </authorList>
    </citation>
    <scope>NUCLEOTIDE SEQUENCE [LARGE SCALE GENOMIC DNA]</scope>
    <source>
        <strain evidence="3 4">130c</strain>
    </source>
</reference>
<feature type="compositionally biased region" description="Low complexity" evidence="2">
    <location>
        <begin position="478"/>
        <end position="492"/>
    </location>
</feature>
<dbReference type="AlphaFoldDB" id="A0A078A012"/>
<dbReference type="OrthoDB" id="302883at2759"/>